<dbReference type="SMART" id="SM00089">
    <property type="entry name" value="PKD"/>
    <property type="match status" value="3"/>
</dbReference>
<feature type="domain" description="PKD" evidence="1">
    <location>
        <begin position="233"/>
        <end position="289"/>
    </location>
</feature>
<dbReference type="Pfam" id="PF13585">
    <property type="entry name" value="CHU_C"/>
    <property type="match status" value="1"/>
</dbReference>
<sequence>MSAAGGTNYVWDNGQNGASFPDSPVTNTTYTVTGTDASNCSNSTNVTVSVMSGLTVTVSPATADICEGGTALLTASSPGSGVNYLWDNGAGTDVISVTPVVATTYNVTGTDILGCSGTAEAVVNVNPAPDVLFTAGPLTGCNPTSVNFTDQSPGNISAWNWDFGDGSTSGIQNPEHSYGAGTFSVSLTVTDAIGCQATLSMNNYISILNNPVASFFADPPIASEDEPEIRFINQTSGATLYLWDFGDGAGGSVLENPVYTYGASGDYTVTLWAVNDAGCTDSTQLTVSVRPMYTIYIPSAFSPNGDGKNDYFSPQGSGWNTDTYFMAIFNRWGQMLFKTTDINHAWNGLMPDGAEVQEDVYTVIIHVKGFDGNEREYIRQVTLIK</sequence>
<accession>A0A644XTN2</accession>
<comment type="caution">
    <text evidence="2">The sequence shown here is derived from an EMBL/GenBank/DDBJ whole genome shotgun (WGS) entry which is preliminary data.</text>
</comment>
<dbReference type="EMBL" id="VSSQ01003203">
    <property type="protein sequence ID" value="MPM19580.1"/>
    <property type="molecule type" value="Genomic_DNA"/>
</dbReference>
<evidence type="ECO:0000313" key="2">
    <source>
        <dbReference type="EMBL" id="MPM19580.1"/>
    </source>
</evidence>
<feature type="domain" description="PKD" evidence="1">
    <location>
        <begin position="129"/>
        <end position="212"/>
    </location>
</feature>
<dbReference type="InterPro" id="IPR035986">
    <property type="entry name" value="PKD_dom_sf"/>
</dbReference>
<dbReference type="CDD" id="cd00146">
    <property type="entry name" value="PKD"/>
    <property type="match status" value="2"/>
</dbReference>
<dbReference type="InterPro" id="IPR022409">
    <property type="entry name" value="PKD/Chitinase_dom"/>
</dbReference>
<dbReference type="InterPro" id="IPR000601">
    <property type="entry name" value="PKD_dom"/>
</dbReference>
<dbReference type="NCBIfam" id="TIGR04131">
    <property type="entry name" value="Bac_Flav_CTERM"/>
    <property type="match status" value="1"/>
</dbReference>
<gene>
    <name evidence="2" type="ORF">SDC9_66006</name>
</gene>
<dbReference type="SUPFAM" id="SSF49299">
    <property type="entry name" value="PKD domain"/>
    <property type="match status" value="2"/>
</dbReference>
<name>A0A644XTN2_9ZZZZ</name>
<dbReference type="Gene3D" id="2.60.40.10">
    <property type="entry name" value="Immunoglobulins"/>
    <property type="match status" value="2"/>
</dbReference>
<evidence type="ECO:0000259" key="1">
    <source>
        <dbReference type="PROSITE" id="PS50093"/>
    </source>
</evidence>
<reference evidence="2" key="1">
    <citation type="submission" date="2019-08" db="EMBL/GenBank/DDBJ databases">
        <authorList>
            <person name="Kucharzyk K."/>
            <person name="Murdoch R.W."/>
            <person name="Higgins S."/>
            <person name="Loffler F."/>
        </authorList>
    </citation>
    <scope>NUCLEOTIDE SEQUENCE</scope>
</reference>
<dbReference type="AlphaFoldDB" id="A0A644XTN2"/>
<dbReference type="PROSITE" id="PS50093">
    <property type="entry name" value="PKD"/>
    <property type="match status" value="2"/>
</dbReference>
<protein>
    <recommendedName>
        <fullName evidence="1">PKD domain-containing protein</fullName>
    </recommendedName>
</protein>
<dbReference type="InterPro" id="IPR013783">
    <property type="entry name" value="Ig-like_fold"/>
</dbReference>
<organism evidence="2">
    <name type="scientific">bioreactor metagenome</name>
    <dbReference type="NCBI Taxonomy" id="1076179"/>
    <lineage>
        <taxon>unclassified sequences</taxon>
        <taxon>metagenomes</taxon>
        <taxon>ecological metagenomes</taxon>
    </lineage>
</organism>
<dbReference type="Pfam" id="PF18911">
    <property type="entry name" value="PKD_4"/>
    <property type="match status" value="2"/>
</dbReference>
<proteinExistence type="predicted"/>
<dbReference type="InterPro" id="IPR026341">
    <property type="entry name" value="T9SS_type_B"/>
</dbReference>